<organism evidence="2 3">
    <name type="scientific">Plakobranchus ocellatus</name>
    <dbReference type="NCBI Taxonomy" id="259542"/>
    <lineage>
        <taxon>Eukaryota</taxon>
        <taxon>Metazoa</taxon>
        <taxon>Spiralia</taxon>
        <taxon>Lophotrochozoa</taxon>
        <taxon>Mollusca</taxon>
        <taxon>Gastropoda</taxon>
        <taxon>Heterobranchia</taxon>
        <taxon>Euthyneura</taxon>
        <taxon>Panpulmonata</taxon>
        <taxon>Sacoglossa</taxon>
        <taxon>Placobranchoidea</taxon>
        <taxon>Plakobranchidae</taxon>
        <taxon>Plakobranchus</taxon>
    </lineage>
</organism>
<feature type="non-terminal residue" evidence="2">
    <location>
        <position position="1"/>
    </location>
</feature>
<keyword evidence="3" id="KW-1185">Reference proteome</keyword>
<sequence length="61" mass="6701">HNFFNIPSVFISGFVVLSTLSIPGTVILLVSQMTVGHSLVWLSSAFCPLYRLLSIACLNLY</sequence>
<dbReference type="Proteomes" id="UP000735302">
    <property type="component" value="Unassembled WGS sequence"/>
</dbReference>
<dbReference type="AlphaFoldDB" id="A0AAV4A3H8"/>
<gene>
    <name evidence="2" type="ORF">PoB_002772300</name>
</gene>
<keyword evidence="1" id="KW-0812">Transmembrane</keyword>
<evidence type="ECO:0000313" key="3">
    <source>
        <dbReference type="Proteomes" id="UP000735302"/>
    </source>
</evidence>
<comment type="caution">
    <text evidence="2">The sequence shown here is derived from an EMBL/GenBank/DDBJ whole genome shotgun (WGS) entry which is preliminary data.</text>
</comment>
<name>A0AAV4A3H8_9GAST</name>
<feature type="transmembrane region" description="Helical" evidence="1">
    <location>
        <begin position="9"/>
        <end position="33"/>
    </location>
</feature>
<evidence type="ECO:0000256" key="1">
    <source>
        <dbReference type="SAM" id="Phobius"/>
    </source>
</evidence>
<proteinExistence type="predicted"/>
<feature type="transmembrane region" description="Helical" evidence="1">
    <location>
        <begin position="39"/>
        <end position="60"/>
    </location>
</feature>
<protein>
    <submittedName>
        <fullName evidence="2">Uncharacterized protein</fullName>
    </submittedName>
</protein>
<keyword evidence="1" id="KW-1133">Transmembrane helix</keyword>
<dbReference type="EMBL" id="BLXT01003236">
    <property type="protein sequence ID" value="GFO01218.1"/>
    <property type="molecule type" value="Genomic_DNA"/>
</dbReference>
<keyword evidence="1" id="KW-0472">Membrane</keyword>
<reference evidence="2 3" key="1">
    <citation type="journal article" date="2021" name="Elife">
        <title>Chloroplast acquisition without the gene transfer in kleptoplastic sea slugs, Plakobranchus ocellatus.</title>
        <authorList>
            <person name="Maeda T."/>
            <person name="Takahashi S."/>
            <person name="Yoshida T."/>
            <person name="Shimamura S."/>
            <person name="Takaki Y."/>
            <person name="Nagai Y."/>
            <person name="Toyoda A."/>
            <person name="Suzuki Y."/>
            <person name="Arimoto A."/>
            <person name="Ishii H."/>
            <person name="Satoh N."/>
            <person name="Nishiyama T."/>
            <person name="Hasebe M."/>
            <person name="Maruyama T."/>
            <person name="Minagawa J."/>
            <person name="Obokata J."/>
            <person name="Shigenobu S."/>
        </authorList>
    </citation>
    <scope>NUCLEOTIDE SEQUENCE [LARGE SCALE GENOMIC DNA]</scope>
</reference>
<accession>A0AAV4A3H8</accession>
<evidence type="ECO:0000313" key="2">
    <source>
        <dbReference type="EMBL" id="GFO01218.1"/>
    </source>
</evidence>